<dbReference type="AlphaFoldDB" id="A0A368ZNK4"/>
<dbReference type="Proteomes" id="UP000253506">
    <property type="component" value="Unassembled WGS sequence"/>
</dbReference>
<proteinExistence type="predicted"/>
<evidence type="ECO:0000313" key="1">
    <source>
        <dbReference type="EMBL" id="RCW96311.1"/>
    </source>
</evidence>
<dbReference type="EMBL" id="QPJQ01000035">
    <property type="protein sequence ID" value="RCW96311.1"/>
    <property type="molecule type" value="Genomic_DNA"/>
</dbReference>
<organism evidence="1 2">
    <name type="scientific">Marinomonas foliarum</name>
    <dbReference type="NCBI Taxonomy" id="491950"/>
    <lineage>
        <taxon>Bacteria</taxon>
        <taxon>Pseudomonadati</taxon>
        <taxon>Pseudomonadota</taxon>
        <taxon>Gammaproteobacteria</taxon>
        <taxon>Oceanospirillales</taxon>
        <taxon>Oceanospirillaceae</taxon>
        <taxon>Marinomonas</taxon>
    </lineage>
</organism>
<name>A0A368ZNK4_9GAMM</name>
<dbReference type="RefSeq" id="WP_114413204.1">
    <property type="nucleotide sequence ID" value="NZ_QPJQ01000035.1"/>
</dbReference>
<evidence type="ECO:0000313" key="2">
    <source>
        <dbReference type="Proteomes" id="UP000253506"/>
    </source>
</evidence>
<accession>A0A368ZNK4</accession>
<protein>
    <submittedName>
        <fullName evidence="1">Uncharacterized protein</fullName>
    </submittedName>
</protein>
<comment type="caution">
    <text evidence="1">The sequence shown here is derived from an EMBL/GenBank/DDBJ whole genome shotgun (WGS) entry which is preliminary data.</text>
</comment>
<gene>
    <name evidence="1" type="ORF">DFP77_13514</name>
</gene>
<sequence>MNYSSAAKNGVNVRECTLLALTEAGVSKRQITEIAPLIGRRFSSFSAIELLKILTIESSTGVIFCFDQMRLGSSYTRTKLDRFSYQFDSNDIPNHTKALMKAF</sequence>
<reference evidence="1 2" key="1">
    <citation type="submission" date="2018-07" db="EMBL/GenBank/DDBJ databases">
        <title>Genomic Encyclopedia of Type Strains, Phase III (KMG-III): the genomes of soil and plant-associated and newly described type strains.</title>
        <authorList>
            <person name="Whitman W."/>
        </authorList>
    </citation>
    <scope>NUCLEOTIDE SEQUENCE [LARGE SCALE GENOMIC DNA]</scope>
    <source>
        <strain evidence="1 2">CECT 7731</strain>
    </source>
</reference>